<dbReference type="InterPro" id="IPR010994">
    <property type="entry name" value="RuvA_2-like"/>
</dbReference>
<reference evidence="6 7" key="1">
    <citation type="submission" date="2019-06" db="EMBL/GenBank/DDBJ databases">
        <authorList>
            <person name="Yang Y."/>
        </authorList>
    </citation>
    <scope>NUCLEOTIDE SEQUENCE [LARGE SCALE GENOMIC DNA]</scope>
    <source>
        <strain evidence="6 7">BIT-26</strain>
    </source>
</reference>
<keyword evidence="6" id="KW-0238">DNA-binding</keyword>
<dbReference type="GO" id="GO:0015628">
    <property type="term" value="P:protein secretion by the type II secretion system"/>
    <property type="evidence" value="ECO:0007669"/>
    <property type="project" value="TreeGrafter"/>
</dbReference>
<dbReference type="InterPro" id="IPR051675">
    <property type="entry name" value="Endo/Exo/Phosphatase_dom_1"/>
</dbReference>
<dbReference type="RefSeq" id="WP_141177092.1">
    <property type="nucleotide sequence ID" value="NZ_JBHUFX010000005.1"/>
</dbReference>
<protein>
    <recommendedName>
        <fullName evidence="3">Uncharacterized protein YbaV</fullName>
    </recommendedName>
</protein>
<dbReference type="PANTHER" id="PTHR21180:SF32">
    <property type="entry name" value="ENDONUCLEASE_EXONUCLEASE_PHOSPHATASE FAMILY DOMAIN-CONTAINING PROTEIN 1"/>
    <property type="match status" value="1"/>
</dbReference>
<evidence type="ECO:0000256" key="1">
    <source>
        <dbReference type="ARBA" id="ARBA00022729"/>
    </source>
</evidence>
<dbReference type="PROSITE" id="PS51257">
    <property type="entry name" value="PROKAR_LIPOPROTEIN"/>
    <property type="match status" value="1"/>
</dbReference>
<keyword evidence="1 4" id="KW-0732">Signal</keyword>
<dbReference type="FunFam" id="1.10.150.280:FF:000001">
    <property type="entry name" value="Competence protein ComEA helix-hairpin-helix repeat region"/>
    <property type="match status" value="1"/>
</dbReference>
<evidence type="ECO:0000313" key="6">
    <source>
        <dbReference type="EMBL" id="TPW41287.1"/>
    </source>
</evidence>
<feature type="signal peptide" evidence="4">
    <location>
        <begin position="1"/>
        <end position="21"/>
    </location>
</feature>
<evidence type="ECO:0000313" key="7">
    <source>
        <dbReference type="Proteomes" id="UP000319523"/>
    </source>
</evidence>
<evidence type="ECO:0000259" key="5">
    <source>
        <dbReference type="SMART" id="SM00278"/>
    </source>
</evidence>
<feature type="domain" description="Helix-hairpin-helix DNA-binding motif class 1" evidence="5">
    <location>
        <begin position="89"/>
        <end position="108"/>
    </location>
</feature>
<gene>
    <name evidence="6" type="ORF">FKM52_15675</name>
</gene>
<dbReference type="OrthoDB" id="7510573at2"/>
<proteinExistence type="predicted"/>
<dbReference type="SMART" id="SM00278">
    <property type="entry name" value="HhH1"/>
    <property type="match status" value="2"/>
</dbReference>
<dbReference type="Gene3D" id="1.10.150.280">
    <property type="entry name" value="AF1531-like domain"/>
    <property type="match status" value="1"/>
</dbReference>
<dbReference type="InterPro" id="IPR004509">
    <property type="entry name" value="Competence_ComEA_HhH"/>
</dbReference>
<dbReference type="Pfam" id="PF12836">
    <property type="entry name" value="HHH_3"/>
    <property type="match status" value="1"/>
</dbReference>
<sequence>MKKTYLAALCLSLSLGSACWAAPVSAAPAAEVSDAALNDGVRPAAADAMVSINSASAQELATVMNGVGLKKAEAIVSYREQFGPFTALEQLKEVPGIGSALVERNLARLKL</sequence>
<organism evidence="6 7">
    <name type="scientific">Mixta tenebrionis</name>
    <dbReference type="NCBI Taxonomy" id="2562439"/>
    <lineage>
        <taxon>Bacteria</taxon>
        <taxon>Pseudomonadati</taxon>
        <taxon>Pseudomonadota</taxon>
        <taxon>Gammaproteobacteria</taxon>
        <taxon>Enterobacterales</taxon>
        <taxon>Erwiniaceae</taxon>
        <taxon>Mixta</taxon>
    </lineage>
</organism>
<dbReference type="GO" id="GO:0006281">
    <property type="term" value="P:DNA repair"/>
    <property type="evidence" value="ECO:0007669"/>
    <property type="project" value="InterPro"/>
</dbReference>
<dbReference type="InterPro" id="IPR003583">
    <property type="entry name" value="Hlx-hairpin-Hlx_DNA-bd_motif"/>
</dbReference>
<dbReference type="GO" id="GO:0003677">
    <property type="term" value="F:DNA binding"/>
    <property type="evidence" value="ECO:0007669"/>
    <property type="project" value="UniProtKB-KW"/>
</dbReference>
<feature type="chain" id="PRO_5021493015" description="Uncharacterized protein YbaV" evidence="4">
    <location>
        <begin position="22"/>
        <end position="111"/>
    </location>
</feature>
<dbReference type="EMBL" id="VHQI01000009">
    <property type="protein sequence ID" value="TPW41287.1"/>
    <property type="molecule type" value="Genomic_DNA"/>
</dbReference>
<feature type="domain" description="Helix-hairpin-helix DNA-binding motif class 1" evidence="5">
    <location>
        <begin position="59"/>
        <end position="78"/>
    </location>
</feature>
<dbReference type="SUPFAM" id="SSF47781">
    <property type="entry name" value="RuvA domain 2-like"/>
    <property type="match status" value="1"/>
</dbReference>
<evidence type="ECO:0000256" key="2">
    <source>
        <dbReference type="ARBA" id="ARBA00022737"/>
    </source>
</evidence>
<keyword evidence="2" id="KW-0677">Repeat</keyword>
<keyword evidence="7" id="KW-1185">Reference proteome</keyword>
<dbReference type="Proteomes" id="UP000319523">
    <property type="component" value="Unassembled WGS sequence"/>
</dbReference>
<dbReference type="AlphaFoldDB" id="A0A506V6H7"/>
<evidence type="ECO:0000256" key="3">
    <source>
        <dbReference type="ARBA" id="ARBA00070757"/>
    </source>
</evidence>
<comment type="caution">
    <text evidence="6">The sequence shown here is derived from an EMBL/GenBank/DDBJ whole genome shotgun (WGS) entry which is preliminary data.</text>
</comment>
<accession>A0A506V6H7</accession>
<dbReference type="PANTHER" id="PTHR21180">
    <property type="entry name" value="ENDONUCLEASE/EXONUCLEASE/PHOSPHATASE FAMILY DOMAIN-CONTAINING PROTEIN 1"/>
    <property type="match status" value="1"/>
</dbReference>
<evidence type="ECO:0000256" key="4">
    <source>
        <dbReference type="SAM" id="SignalP"/>
    </source>
</evidence>
<dbReference type="NCBIfam" id="TIGR00426">
    <property type="entry name" value="competence protein ComEA helix-hairpin-helix repeat region"/>
    <property type="match status" value="1"/>
</dbReference>
<name>A0A506V6H7_9GAMM</name>
<dbReference type="GO" id="GO:0015627">
    <property type="term" value="C:type II protein secretion system complex"/>
    <property type="evidence" value="ECO:0007669"/>
    <property type="project" value="TreeGrafter"/>
</dbReference>